<comment type="caution">
    <text evidence="1">The sequence shown here is derived from an EMBL/GenBank/DDBJ whole genome shotgun (WGS) entry which is preliminary data.</text>
</comment>
<organism evidence="1 2">
    <name type="scientific">Moesziomyces aphidis</name>
    <name type="common">Pseudozyma aphidis</name>
    <dbReference type="NCBI Taxonomy" id="84754"/>
    <lineage>
        <taxon>Eukaryota</taxon>
        <taxon>Fungi</taxon>
        <taxon>Dikarya</taxon>
        <taxon>Basidiomycota</taxon>
        <taxon>Ustilaginomycotina</taxon>
        <taxon>Ustilaginomycetes</taxon>
        <taxon>Ustilaginales</taxon>
        <taxon>Ustilaginaceae</taxon>
        <taxon>Moesziomyces</taxon>
    </lineage>
</organism>
<proteinExistence type="predicted"/>
<dbReference type="Proteomes" id="UP000019462">
    <property type="component" value="Unassembled WGS sequence"/>
</dbReference>
<evidence type="ECO:0000313" key="2">
    <source>
        <dbReference type="Proteomes" id="UP000019462"/>
    </source>
</evidence>
<evidence type="ECO:0000313" key="1">
    <source>
        <dbReference type="EMBL" id="ETS61317.1"/>
    </source>
</evidence>
<dbReference type="HOGENOM" id="CLU_2004878_0_0_1"/>
<dbReference type="EMBL" id="AWNI01000018">
    <property type="protein sequence ID" value="ETS61317.1"/>
    <property type="molecule type" value="Genomic_DNA"/>
</dbReference>
<gene>
    <name evidence="1" type="ORF">PaG_04536</name>
</gene>
<keyword evidence="2" id="KW-1185">Reference proteome</keyword>
<accession>W3VKJ4</accession>
<name>W3VKJ4_MOEAP</name>
<dbReference type="AlphaFoldDB" id="W3VKJ4"/>
<reference evidence="1 2" key="1">
    <citation type="journal article" date="2014" name="Genome Announc.">
        <title>Genome sequence of the basidiomycetous fungus Pseudozyma aphidis DSM70725, an efficient producer of biosurfactant mannosylerythritol lipids.</title>
        <authorList>
            <person name="Lorenz S."/>
            <person name="Guenther M."/>
            <person name="Grumaz C."/>
            <person name="Rupp S."/>
            <person name="Zibek S."/>
            <person name="Sohn K."/>
        </authorList>
    </citation>
    <scope>NUCLEOTIDE SEQUENCE [LARGE SCALE GENOMIC DNA]</scope>
    <source>
        <strain evidence="2">ATCC 32657 / CBS 517.83 / DSM 70725 / JCM 10318 / NBRC 10182 / NRRL Y-7954 / St-0401</strain>
    </source>
</reference>
<sequence>MLSHAAEALHLILASKQASKESESRNLESSHARRAALDQSVVRSWASGLGKMMVAGTHQTAISIPQLRRLLRTGMLAVPTTWRSSSSLNPEFRALGTKLVTPRKAGQSRLRTTACASNEAVPVH</sequence>
<protein>
    <submittedName>
        <fullName evidence="1">Uncharacterized protein</fullName>
    </submittedName>
</protein>